<dbReference type="Gene3D" id="3.30.420.40">
    <property type="match status" value="1"/>
</dbReference>
<dbReference type="InterPro" id="IPR043129">
    <property type="entry name" value="ATPase_NBD"/>
</dbReference>
<dbReference type="InterPro" id="IPR029063">
    <property type="entry name" value="SAM-dependent_MTases_sf"/>
</dbReference>
<keyword evidence="2" id="KW-0067">ATP-binding</keyword>
<dbReference type="SUPFAM" id="SSF53335">
    <property type="entry name" value="S-adenosyl-L-methionine-dependent methyltransferases"/>
    <property type="match status" value="1"/>
</dbReference>
<evidence type="ECO:0000313" key="5">
    <source>
        <dbReference type="Proteomes" id="UP001161017"/>
    </source>
</evidence>
<dbReference type="Pfam" id="PF00012">
    <property type="entry name" value="HSP70"/>
    <property type="match status" value="1"/>
</dbReference>
<dbReference type="GO" id="GO:0008757">
    <property type="term" value="F:S-adenosylmethionine-dependent methyltransferase activity"/>
    <property type="evidence" value="ECO:0007669"/>
    <property type="project" value="InterPro"/>
</dbReference>
<comment type="caution">
    <text evidence="4">The sequence shown here is derived from an EMBL/GenBank/DDBJ whole genome shotgun (WGS) entry which is preliminary data.</text>
</comment>
<dbReference type="Gene3D" id="3.40.50.150">
    <property type="entry name" value="Vaccinia Virus protein VP39"/>
    <property type="match status" value="1"/>
</dbReference>
<dbReference type="GO" id="GO:0005524">
    <property type="term" value="F:ATP binding"/>
    <property type="evidence" value="ECO:0007669"/>
    <property type="project" value="UniProtKB-KW"/>
</dbReference>
<dbReference type="InterPro" id="IPR013126">
    <property type="entry name" value="Hsp_70_fam"/>
</dbReference>
<dbReference type="Proteomes" id="UP001161017">
    <property type="component" value="Unassembled WGS sequence"/>
</dbReference>
<evidence type="ECO:0000256" key="1">
    <source>
        <dbReference type="ARBA" id="ARBA00022741"/>
    </source>
</evidence>
<dbReference type="EMBL" id="JAPUFD010000006">
    <property type="protein sequence ID" value="MDI1487714.1"/>
    <property type="molecule type" value="Genomic_DNA"/>
</dbReference>
<dbReference type="PRINTS" id="PR00301">
    <property type="entry name" value="HEATSHOCK70"/>
</dbReference>
<dbReference type="InterPro" id="IPR012901">
    <property type="entry name" value="CARME"/>
</dbReference>
<evidence type="ECO:0000256" key="3">
    <source>
        <dbReference type="SAM" id="MobiDB-lite"/>
    </source>
</evidence>
<feature type="compositionally biased region" description="Low complexity" evidence="3">
    <location>
        <begin position="360"/>
        <end position="379"/>
    </location>
</feature>
<keyword evidence="1" id="KW-0547">Nucleotide-binding</keyword>
<keyword evidence="5" id="KW-1185">Reference proteome</keyword>
<accession>A0AA43QLU5</accession>
<dbReference type="CDD" id="cd10170">
    <property type="entry name" value="ASKHA_NBD_HSP70"/>
    <property type="match status" value="1"/>
</dbReference>
<dbReference type="Pfam" id="PF07942">
    <property type="entry name" value="CARME"/>
    <property type="match status" value="1"/>
</dbReference>
<dbReference type="PANTHER" id="PTHR14187">
    <property type="entry name" value="ALPHA KINASE/ELONGATION FACTOR 2 KINASE"/>
    <property type="match status" value="1"/>
</dbReference>
<dbReference type="PANTHER" id="PTHR14187:SF79">
    <property type="entry name" value="HSP70 FAMILY PROTEIN (AFU_ORTHOLOGUE AFUA_1G15200)"/>
    <property type="match status" value="1"/>
</dbReference>
<proteinExistence type="predicted"/>
<name>A0AA43QLU5_9LECA</name>
<dbReference type="AlphaFoldDB" id="A0AA43QLU5"/>
<reference evidence="4" key="1">
    <citation type="journal article" date="2023" name="Genome Biol. Evol.">
        <title>First Whole Genome Sequence and Flow Cytometry Genome Size Data for the Lichen-Forming Fungus Ramalina farinacea (Ascomycota).</title>
        <authorList>
            <person name="Llewellyn T."/>
            <person name="Mian S."/>
            <person name="Hill R."/>
            <person name="Leitch I.J."/>
            <person name="Gaya E."/>
        </authorList>
    </citation>
    <scope>NUCLEOTIDE SEQUENCE</scope>
    <source>
        <strain evidence="4">LIQ254RAFAR</strain>
    </source>
</reference>
<feature type="compositionally biased region" description="Gly residues" evidence="3">
    <location>
        <begin position="473"/>
        <end position="487"/>
    </location>
</feature>
<gene>
    <name evidence="4" type="ORF">OHK93_006985</name>
</gene>
<feature type="region of interest" description="Disordered" evidence="3">
    <location>
        <begin position="357"/>
        <end position="502"/>
    </location>
</feature>
<sequence>MSSQYGKTAHYNVTHRRRQNFYALPTAQWQMLSHPPFNLLANLDKVDEAIESNTKIASAIVGTAPESFGLDASSADWHNTATHSDLDKARSTIRQFYRDWSSEGAHEREACYAPVLQSLHTEFKSHCSRPDLKILVPGAGLGRLVYEICRAGYSCEGTEISVHQLMASSWILNHTTPGDYELYPFALDFSNVLKRSDQLLRVQIPDVHPGTALTLPDGGLGGQTMGMGSGDFIVEYAGDKEAEVFDAVATTFFVDTAPNVIRYIETVRNCLKEGGIWINIGPLLWHFADRGPADVDEKTAPGQKREMEGIEAPGSFELTDEELLLLVETPPICSYLIHDYRSTDLMTSRFKGFGAFGSKRTSSGNNNNNNSNTSTRNGLTPPPPQGGLQQGNYSSTSLAPSPPANGSVHTPHGSTSSTTSLPMQNPSGLGRPPSYTYNPNAPRAASPLPPTQMGGHPPPINTGGYSQGHPAMQGGGGQPPGYGGGYGHHAPPQSMAQYGGRGQAVEVEGAGRSKAQLIVGIDFGTTFSGVAFAFATNTEAKEDIITEWPGAGNQTKQKIPTVLYYDQYQKVVGWGPDIAEALAPTGYPKPGVQKVEWFKLQLMLSGNTYIDPINLPPLPPGKSEIDVAADYLFKLRQAMRNQLQKALGDVFAREERNIRYFLTVPAIWNDAGKAATRAAAIQAGFLRDENDNRLTLITEPEAAAMFCSKTGLLNLKIRDAVLIVDCGGGTVDLIAYEVEEETPFTVAECTAGSGDSCGSTALNRNFSNILRAKIRKMKLPDGSKTAGKVYAKCIMDFENRIKADFRNNSQKWAVDVGIEAEFPEAGIEEGYMTFTNEEILQCFEPVVNRILELVRNQIIAIQAQNRILQNVLVVGGFADQTPRTPQFQSKVVRPMDSVAAIVKGAVTAGITERVITSRVARRHYLMATLQPFKEGHHPEQYRVPSLDGKDRCKYTRQIFVQKGQRVKIGEPVKVSFFRQVAPGATLMYEDILYACDEDVCPEYTKDPRIKEVVTLTSDLSRKNLEKDFERMDTPQGTFYRKFEPEASVCYCICNID</sequence>
<organism evidence="4 5">
    <name type="scientific">Ramalina farinacea</name>
    <dbReference type="NCBI Taxonomy" id="258253"/>
    <lineage>
        <taxon>Eukaryota</taxon>
        <taxon>Fungi</taxon>
        <taxon>Dikarya</taxon>
        <taxon>Ascomycota</taxon>
        <taxon>Pezizomycotina</taxon>
        <taxon>Lecanoromycetes</taxon>
        <taxon>OSLEUM clade</taxon>
        <taxon>Lecanoromycetidae</taxon>
        <taxon>Lecanorales</taxon>
        <taxon>Lecanorineae</taxon>
        <taxon>Ramalinaceae</taxon>
        <taxon>Ramalina</taxon>
    </lineage>
</organism>
<evidence type="ECO:0000256" key="2">
    <source>
        <dbReference type="ARBA" id="ARBA00022840"/>
    </source>
</evidence>
<dbReference type="SMART" id="SM01296">
    <property type="entry name" value="N2227"/>
    <property type="match status" value="1"/>
</dbReference>
<dbReference type="SUPFAM" id="SSF53067">
    <property type="entry name" value="Actin-like ATPase domain"/>
    <property type="match status" value="2"/>
</dbReference>
<dbReference type="GO" id="GO:0140662">
    <property type="term" value="F:ATP-dependent protein folding chaperone"/>
    <property type="evidence" value="ECO:0007669"/>
    <property type="project" value="InterPro"/>
</dbReference>
<evidence type="ECO:0000313" key="4">
    <source>
        <dbReference type="EMBL" id="MDI1487714.1"/>
    </source>
</evidence>
<protein>
    <submittedName>
        <fullName evidence="4">Uncharacterized protein</fullName>
    </submittedName>
</protein>